<dbReference type="GO" id="GO:0016485">
    <property type="term" value="P:protein processing"/>
    <property type="evidence" value="ECO:0000318"/>
    <property type="project" value="GO_Central"/>
</dbReference>
<feature type="domain" description="P/Homo B" evidence="8">
    <location>
        <begin position="350"/>
        <end position="474"/>
    </location>
</feature>
<dbReference type="KEGG" id="tva:4752445"/>
<dbReference type="eggNOG" id="KOG3525">
    <property type="taxonomic scope" value="Eukaryota"/>
</dbReference>
<evidence type="ECO:0000256" key="5">
    <source>
        <dbReference type="SAM" id="MobiDB-lite"/>
    </source>
</evidence>
<evidence type="ECO:0000256" key="2">
    <source>
        <dbReference type="ARBA" id="ARBA00022801"/>
    </source>
</evidence>
<accession>A2FK64</accession>
<feature type="transmembrane region" description="Helical" evidence="6">
    <location>
        <begin position="763"/>
        <end position="784"/>
    </location>
</feature>
<feature type="chain" id="PRO_5002643724" evidence="7">
    <location>
        <begin position="18"/>
        <end position="805"/>
    </location>
</feature>
<reference evidence="9" key="2">
    <citation type="journal article" date="2007" name="Science">
        <title>Draft genome sequence of the sexually transmitted pathogen Trichomonas vaginalis.</title>
        <authorList>
            <person name="Carlton J.M."/>
            <person name="Hirt R.P."/>
            <person name="Silva J.C."/>
            <person name="Delcher A.L."/>
            <person name="Schatz M."/>
            <person name="Zhao Q."/>
            <person name="Wortman J.R."/>
            <person name="Bidwell S.L."/>
            <person name="Alsmark U.C.M."/>
            <person name="Besteiro S."/>
            <person name="Sicheritz-Ponten T."/>
            <person name="Noel C.J."/>
            <person name="Dacks J.B."/>
            <person name="Foster P.G."/>
            <person name="Simillion C."/>
            <person name="Van de Peer Y."/>
            <person name="Miranda-Saavedra D."/>
            <person name="Barton G.J."/>
            <person name="Westrop G.D."/>
            <person name="Mueller S."/>
            <person name="Dessi D."/>
            <person name="Fiori P.L."/>
            <person name="Ren Q."/>
            <person name="Paulsen I."/>
            <person name="Zhang H."/>
            <person name="Bastida-Corcuera F.D."/>
            <person name="Simoes-Barbosa A."/>
            <person name="Brown M.T."/>
            <person name="Hayes R.D."/>
            <person name="Mukherjee M."/>
            <person name="Okumura C.Y."/>
            <person name="Schneider R."/>
            <person name="Smith A.J."/>
            <person name="Vanacova S."/>
            <person name="Villalvazo M."/>
            <person name="Haas B.J."/>
            <person name="Pertea M."/>
            <person name="Feldblyum T.V."/>
            <person name="Utterback T.R."/>
            <person name="Shu C.L."/>
            <person name="Osoegawa K."/>
            <person name="de Jong P.J."/>
            <person name="Hrdy I."/>
            <person name="Horvathova L."/>
            <person name="Zubacova Z."/>
            <person name="Dolezal P."/>
            <person name="Malik S.B."/>
            <person name="Logsdon J.M. Jr."/>
            <person name="Henze K."/>
            <person name="Gupta A."/>
            <person name="Wang C.C."/>
            <person name="Dunne R.L."/>
            <person name="Upcroft J.A."/>
            <person name="Upcroft P."/>
            <person name="White O."/>
            <person name="Salzberg S.L."/>
            <person name="Tang P."/>
            <person name="Chiu C.-H."/>
            <person name="Lee Y.-S."/>
            <person name="Embley T.M."/>
            <person name="Coombs G.H."/>
            <person name="Mottram J.C."/>
            <person name="Tachezy J."/>
            <person name="Fraser-Liggett C.M."/>
            <person name="Johnson P.J."/>
        </authorList>
    </citation>
    <scope>NUCLEOTIDE SEQUENCE [LARGE SCALE GENOMIC DNA]</scope>
    <source>
        <strain evidence="9">G3</strain>
    </source>
</reference>
<keyword evidence="2" id="KW-0378">Hydrolase</keyword>
<dbReference type="PANTHER" id="PTHR42884:SF14">
    <property type="entry name" value="NEUROENDOCRINE CONVERTASE 1"/>
    <property type="match status" value="1"/>
</dbReference>
<dbReference type="STRING" id="5722.A2FK64"/>
<dbReference type="Pfam" id="PF01483">
    <property type="entry name" value="P_proprotein"/>
    <property type="match status" value="1"/>
</dbReference>
<dbReference type="EMBL" id="DS113842">
    <property type="protein sequence ID" value="EAX94704.1"/>
    <property type="molecule type" value="Genomic_DNA"/>
</dbReference>
<feature type="signal peptide" evidence="7">
    <location>
        <begin position="1"/>
        <end position="17"/>
    </location>
</feature>
<keyword evidence="1" id="KW-0645">Protease</keyword>
<evidence type="ECO:0000256" key="4">
    <source>
        <dbReference type="PROSITE-ProRule" id="PRU01240"/>
    </source>
</evidence>
<keyword evidence="6" id="KW-0812">Transmembrane</keyword>
<dbReference type="SUPFAM" id="SSF52743">
    <property type="entry name" value="Subtilisin-like"/>
    <property type="match status" value="1"/>
</dbReference>
<dbReference type="VEuPathDB" id="TrichDB:TVAG_321410"/>
<dbReference type="SMR" id="A2FK64"/>
<dbReference type="PROSITE" id="PS51892">
    <property type="entry name" value="SUBTILASE"/>
    <property type="match status" value="1"/>
</dbReference>
<dbReference type="PROSITE" id="PS51829">
    <property type="entry name" value="P_HOMO_B"/>
    <property type="match status" value="1"/>
</dbReference>
<dbReference type="Proteomes" id="UP000001542">
    <property type="component" value="Unassembled WGS sequence"/>
</dbReference>
<evidence type="ECO:0000256" key="3">
    <source>
        <dbReference type="ARBA" id="ARBA00022825"/>
    </source>
</evidence>
<proteinExistence type="inferred from homology"/>
<keyword evidence="6" id="KW-1133">Transmembrane helix</keyword>
<dbReference type="SUPFAM" id="SSF49785">
    <property type="entry name" value="Galactose-binding domain-like"/>
    <property type="match status" value="1"/>
</dbReference>
<dbReference type="Gene3D" id="2.60.120.260">
    <property type="entry name" value="Galactose-binding domain-like"/>
    <property type="match status" value="1"/>
</dbReference>
<evidence type="ECO:0000256" key="7">
    <source>
        <dbReference type="SAM" id="SignalP"/>
    </source>
</evidence>
<keyword evidence="7" id="KW-0732">Signal</keyword>
<dbReference type="GO" id="GO:0016020">
    <property type="term" value="C:membrane"/>
    <property type="evidence" value="ECO:0000318"/>
    <property type="project" value="GO_Central"/>
</dbReference>
<comment type="similarity">
    <text evidence="4">Belongs to the peptidase S8 family.</text>
</comment>
<keyword evidence="3" id="KW-0720">Serine protease</keyword>
<organism evidence="9 10">
    <name type="scientific">Trichomonas vaginalis (strain ATCC PRA-98 / G3)</name>
    <dbReference type="NCBI Taxonomy" id="412133"/>
    <lineage>
        <taxon>Eukaryota</taxon>
        <taxon>Metamonada</taxon>
        <taxon>Parabasalia</taxon>
        <taxon>Trichomonadida</taxon>
        <taxon>Trichomonadidae</taxon>
        <taxon>Trichomonas</taxon>
    </lineage>
</organism>
<dbReference type="InterPro" id="IPR002884">
    <property type="entry name" value="P_dom"/>
</dbReference>
<protein>
    <submittedName>
        <fullName evidence="9">Clan SB, family S8, subtilisin-like serine peptidase</fullName>
    </submittedName>
</protein>
<name>A2FK64_TRIV3</name>
<evidence type="ECO:0000256" key="1">
    <source>
        <dbReference type="ARBA" id="ARBA00022670"/>
    </source>
</evidence>
<dbReference type="AlphaFoldDB" id="A2FK64"/>
<dbReference type="Gene3D" id="3.40.50.200">
    <property type="entry name" value="Peptidase S8/S53 domain"/>
    <property type="match status" value="1"/>
</dbReference>
<feature type="compositionally biased region" description="Pro residues" evidence="5">
    <location>
        <begin position="731"/>
        <end position="742"/>
    </location>
</feature>
<dbReference type="InParanoid" id="A2FK64"/>
<keyword evidence="6" id="KW-0472">Membrane</keyword>
<dbReference type="VEuPathDB" id="TrichDB:TVAGG3_0625120"/>
<evidence type="ECO:0000313" key="10">
    <source>
        <dbReference type="Proteomes" id="UP000001542"/>
    </source>
</evidence>
<gene>
    <name evidence="9" type="ORF">TVAG_321410</name>
</gene>
<keyword evidence="10" id="KW-1185">Reference proteome</keyword>
<dbReference type="GO" id="GO:0004252">
    <property type="term" value="F:serine-type endopeptidase activity"/>
    <property type="evidence" value="ECO:0000318"/>
    <property type="project" value="GO_Central"/>
</dbReference>
<dbReference type="Pfam" id="PF00082">
    <property type="entry name" value="Peptidase_S8"/>
    <property type="match status" value="1"/>
</dbReference>
<evidence type="ECO:0000256" key="6">
    <source>
        <dbReference type="SAM" id="Phobius"/>
    </source>
</evidence>
<reference evidence="9" key="1">
    <citation type="submission" date="2006-10" db="EMBL/GenBank/DDBJ databases">
        <authorList>
            <person name="Amadeo P."/>
            <person name="Zhao Q."/>
            <person name="Wortman J."/>
            <person name="Fraser-Liggett C."/>
            <person name="Carlton J."/>
        </authorList>
    </citation>
    <scope>NUCLEOTIDE SEQUENCE</scope>
    <source>
        <strain evidence="9">G3</strain>
    </source>
</reference>
<sequence length="805" mass="90011">MLFVLFSFSLSWTPTDPLFNKQFPLKNTGQFNGISGNDIRIFNFWNTLKLGENVPVAVISDGCFYEHEDLKDNFDLNHSWNYYSWENDPKHNQTYRGTQLASIISSKSNNICTVGVAPNSTFSCLNIDNENKTRSNILDALSRDNRYFRVKLLGTVEKCKNVCRHEEFDEELHDILMRADPGVNFVAPAGADAFRGGDTNFFPLNRDPRVIVVSDLTHRNAHSSWSNRGTSILVNAPVGGSSSFDSIMYPSSPSLSHTDKKGCTDDTDPVGAGAAYVAGVVALMVQTNPSLTWRDIQYMLAITSSKNNPNHHSWVTNKAGYHYSHFYGFGTIAADWLHQMCKEWKKIPDQVNSQGYVETNENVPTMHKGSLDIKIDVNSKIIFIEYVQIQVNIDVKDASLLRMKLTSPSGTTMFFKATSISDDSPHSIVLTYTIRGFLGESAAGSWMLHIVSDSIGSESLLKNVKLDVFGMTSTPSTVKVPTRSGENPYQELSKERKATIVLDETETLCLTNFTVNVSSNATNKANIYMATPDKAQRWPVIDQISIPSDTQATSVDLHLPCFFTDKSKMKLVLEDMESGVWTDADITIQNTKLDLILLKPERYQVIKSTVPTEGDRDQAIVDFEIVPAMQMPYWLDGSYAQRARVSLLDMETNNVIFRADADMKNEIIIHYNGTHCPKCLLGVVPSWHHDMNDCLTMLQPISILSYWDTEPEKWILPLNDYCPIPPGVMTPTPTPLPTPSPNPSASLTPLPTITPDKHQNKPAIYTGGAFVGFFAIFLGVFMFVSKRKKVALHDKSLLHEDNDFA</sequence>
<dbReference type="RefSeq" id="XP_001307634.1">
    <property type="nucleotide sequence ID" value="XM_001307633.1"/>
</dbReference>
<dbReference type="GO" id="GO:0005737">
    <property type="term" value="C:cytoplasm"/>
    <property type="evidence" value="ECO:0007669"/>
    <property type="project" value="UniProtKB-ARBA"/>
</dbReference>
<dbReference type="OrthoDB" id="300641at2759"/>
<dbReference type="GO" id="GO:0012505">
    <property type="term" value="C:endomembrane system"/>
    <property type="evidence" value="ECO:0007669"/>
    <property type="project" value="UniProtKB-ARBA"/>
</dbReference>
<feature type="region of interest" description="Disordered" evidence="5">
    <location>
        <begin position="731"/>
        <end position="753"/>
    </location>
</feature>
<dbReference type="InterPro" id="IPR008979">
    <property type="entry name" value="Galactose-bd-like_sf"/>
</dbReference>
<dbReference type="InterPro" id="IPR000209">
    <property type="entry name" value="Peptidase_S8/S53_dom"/>
</dbReference>
<dbReference type="InterPro" id="IPR036852">
    <property type="entry name" value="Peptidase_S8/S53_dom_sf"/>
</dbReference>
<evidence type="ECO:0000259" key="8">
    <source>
        <dbReference type="PROSITE" id="PS51829"/>
    </source>
</evidence>
<evidence type="ECO:0000313" key="9">
    <source>
        <dbReference type="EMBL" id="EAX94704.1"/>
    </source>
</evidence>
<dbReference type="PANTHER" id="PTHR42884">
    <property type="entry name" value="PROPROTEIN CONVERTASE SUBTILISIN/KEXIN-RELATED"/>
    <property type="match status" value="1"/>
</dbReference>
<comment type="caution">
    <text evidence="4">Lacks conserved residue(s) required for the propagation of feature annotation.</text>
</comment>